<name>A0ABR5AXM3_BACBA</name>
<reference evidence="1 2" key="1">
    <citation type="submission" date="2015-01" db="EMBL/GenBank/DDBJ databases">
        <title>Genome Assembly of Bacillus badius MTCC 1458.</title>
        <authorList>
            <person name="Verma A."/>
            <person name="Khatri I."/>
            <person name="Mual P."/>
            <person name="Subramanian S."/>
            <person name="Krishnamurthi S."/>
        </authorList>
    </citation>
    <scope>NUCLEOTIDE SEQUENCE [LARGE SCALE GENOMIC DNA]</scope>
    <source>
        <strain evidence="1 2">MTCC 1458</strain>
    </source>
</reference>
<comment type="caution">
    <text evidence="1">The sequence shown here is derived from an EMBL/GenBank/DDBJ whole genome shotgun (WGS) entry which is preliminary data.</text>
</comment>
<dbReference type="EMBL" id="JXLP01000003">
    <property type="protein sequence ID" value="KIL79419.1"/>
    <property type="molecule type" value="Genomic_DNA"/>
</dbReference>
<gene>
    <name evidence="1" type="ORF">SD77_3285</name>
</gene>
<organism evidence="1 2">
    <name type="scientific">Bacillus badius</name>
    <dbReference type="NCBI Taxonomy" id="1455"/>
    <lineage>
        <taxon>Bacteria</taxon>
        <taxon>Bacillati</taxon>
        <taxon>Bacillota</taxon>
        <taxon>Bacilli</taxon>
        <taxon>Bacillales</taxon>
        <taxon>Bacillaceae</taxon>
        <taxon>Pseudobacillus</taxon>
    </lineage>
</organism>
<dbReference type="Proteomes" id="UP000031982">
    <property type="component" value="Unassembled WGS sequence"/>
</dbReference>
<keyword evidence="2" id="KW-1185">Reference proteome</keyword>
<accession>A0ABR5AXM3</accession>
<evidence type="ECO:0000313" key="2">
    <source>
        <dbReference type="Proteomes" id="UP000031982"/>
    </source>
</evidence>
<evidence type="ECO:0000313" key="1">
    <source>
        <dbReference type="EMBL" id="KIL79419.1"/>
    </source>
</evidence>
<proteinExistence type="predicted"/>
<protein>
    <submittedName>
        <fullName evidence="1">Uncharacterized protein</fullName>
    </submittedName>
</protein>
<sequence>MSLRWLKNKTTARPAAKSFSAAAGRVMLTRYVENSQLFLVPSVYLMYRNRLHCSKNVAQNVKQSNKE</sequence>